<gene>
    <name evidence="1" type="ORF">HKW67_16640</name>
</gene>
<dbReference type="Proteomes" id="UP000500938">
    <property type="component" value="Chromosome"/>
</dbReference>
<dbReference type="InterPro" id="IPR000801">
    <property type="entry name" value="Esterase-like"/>
</dbReference>
<dbReference type="Pfam" id="PF00756">
    <property type="entry name" value="Esterase"/>
    <property type="match status" value="1"/>
</dbReference>
<dbReference type="AlphaFoldDB" id="A0A6M4IQM3"/>
<dbReference type="PANTHER" id="PTHR48098:SF3">
    <property type="entry name" value="IRON(III) ENTEROBACTIN ESTERASE"/>
    <property type="match status" value="1"/>
</dbReference>
<organism evidence="1 2">
    <name type="scientific">Gemmatimonas groenlandica</name>
    <dbReference type="NCBI Taxonomy" id="2732249"/>
    <lineage>
        <taxon>Bacteria</taxon>
        <taxon>Pseudomonadati</taxon>
        <taxon>Gemmatimonadota</taxon>
        <taxon>Gemmatimonadia</taxon>
        <taxon>Gemmatimonadales</taxon>
        <taxon>Gemmatimonadaceae</taxon>
        <taxon>Gemmatimonas</taxon>
    </lineage>
</organism>
<dbReference type="RefSeq" id="WP_171226463.1">
    <property type="nucleotide sequence ID" value="NZ_CP053085.1"/>
</dbReference>
<accession>A0A6M4IQM3</accession>
<dbReference type="PANTHER" id="PTHR48098">
    <property type="entry name" value="ENTEROCHELIN ESTERASE-RELATED"/>
    <property type="match status" value="1"/>
</dbReference>
<evidence type="ECO:0000313" key="2">
    <source>
        <dbReference type="Proteomes" id="UP000500938"/>
    </source>
</evidence>
<dbReference type="Gene3D" id="3.40.50.1820">
    <property type="entry name" value="alpha/beta hydrolase"/>
    <property type="match status" value="1"/>
</dbReference>
<name>A0A6M4IQM3_9BACT</name>
<dbReference type="InterPro" id="IPR029058">
    <property type="entry name" value="AB_hydrolase_fold"/>
</dbReference>
<protein>
    <recommendedName>
        <fullName evidence="3">Esterase</fullName>
    </recommendedName>
</protein>
<keyword evidence="2" id="KW-1185">Reference proteome</keyword>
<sequence length="254" mass="29223">MSPQFVDPSLPKRIDRWRSPALGLEMPIVSYGWRGQPILLFPTAAADFLENERFWLIKAIEPLLMQGRIRVFSIDSINKLAWMDRSLPVPEAGRRQALYSRYIEDEVVPYIRHVCGDGQARAITTGASFGCFHAANALFRRPDLFGGLIGMSGFYDLSPSYFKGYTDDNCYFNNPMWYVANMEGGALDTLRHHTRIAIVAGQGAYEKPDATRVFHDLLDRKQIGHTFDLWGHDVNHDWPWWRKMLPHYLERIGC</sequence>
<dbReference type="InterPro" id="IPR050583">
    <property type="entry name" value="Mycobacterial_A85_antigen"/>
</dbReference>
<evidence type="ECO:0000313" key="1">
    <source>
        <dbReference type="EMBL" id="QJR37030.1"/>
    </source>
</evidence>
<evidence type="ECO:0008006" key="3">
    <source>
        <dbReference type="Google" id="ProtNLM"/>
    </source>
</evidence>
<dbReference type="SUPFAM" id="SSF53474">
    <property type="entry name" value="alpha/beta-Hydrolases"/>
    <property type="match status" value="1"/>
</dbReference>
<dbReference type="KEGG" id="ggr:HKW67_16640"/>
<reference evidence="1 2" key="1">
    <citation type="submission" date="2020-05" db="EMBL/GenBank/DDBJ databases">
        <title>Complete genome sequence of Gemmatimonas greenlandica TET16.</title>
        <authorList>
            <person name="Zeng Y."/>
        </authorList>
    </citation>
    <scope>NUCLEOTIDE SEQUENCE [LARGE SCALE GENOMIC DNA]</scope>
    <source>
        <strain evidence="1 2">TET16</strain>
    </source>
</reference>
<dbReference type="EMBL" id="CP053085">
    <property type="protein sequence ID" value="QJR37030.1"/>
    <property type="molecule type" value="Genomic_DNA"/>
</dbReference>
<proteinExistence type="predicted"/>